<proteinExistence type="inferred from homology"/>
<comment type="similarity">
    <text evidence="1">Belongs to the universal stress protein A family.</text>
</comment>
<reference evidence="3" key="1">
    <citation type="submission" date="2024-05" db="EMBL/GenBank/DDBJ databases">
        <title>The Natural Products Discovery Center: Release of the First 8490 Sequenced Strains for Exploring Actinobacteria Biosynthetic Diversity.</title>
        <authorList>
            <person name="Kalkreuter E."/>
            <person name="Kautsar S.A."/>
            <person name="Yang D."/>
            <person name="Bader C.D."/>
            <person name="Teijaro C.N."/>
            <person name="Fluegel L."/>
            <person name="Davis C.M."/>
            <person name="Simpson J.R."/>
            <person name="Lauterbach L."/>
            <person name="Steele A.D."/>
            <person name="Gui C."/>
            <person name="Meng S."/>
            <person name="Li G."/>
            <person name="Viehrig K."/>
            <person name="Ye F."/>
            <person name="Su P."/>
            <person name="Kiefer A.F."/>
            <person name="Nichols A."/>
            <person name="Cepeda A.J."/>
            <person name="Yan W."/>
            <person name="Fan B."/>
            <person name="Jiang Y."/>
            <person name="Adhikari A."/>
            <person name="Zheng C.-J."/>
            <person name="Schuster L."/>
            <person name="Cowan T.M."/>
            <person name="Smanski M.J."/>
            <person name="Chevrette M.G."/>
            <person name="de Carvalho L.P.S."/>
            <person name="Shen B."/>
        </authorList>
    </citation>
    <scope>NUCLEOTIDE SEQUENCE</scope>
    <source>
        <strain evidence="3">NPDC080035</strain>
    </source>
</reference>
<organism evidence="3">
    <name type="scientific">Leifsonia sp. NPDC080035</name>
    <dbReference type="NCBI Taxonomy" id="3143936"/>
    <lineage>
        <taxon>Bacteria</taxon>
        <taxon>Bacillati</taxon>
        <taxon>Actinomycetota</taxon>
        <taxon>Actinomycetes</taxon>
        <taxon>Micrococcales</taxon>
        <taxon>Microbacteriaceae</taxon>
        <taxon>Leifsonia</taxon>
    </lineage>
</organism>
<name>A0AAU7GC31_9MICO</name>
<dbReference type="SUPFAM" id="SSF52402">
    <property type="entry name" value="Adenine nucleotide alpha hydrolases-like"/>
    <property type="match status" value="2"/>
</dbReference>
<sequence length="296" mass="29874">MAGRIVVGIDGSSQSSAALEWAIGRAHAGGAALHLVSAYTLPAMEFYGFVADPTAVDWAREYSLQILAAGAARAREADPAISVTESAEIGPAGAVLIAAADGADLLVVGRRGLGTAMSALLGSVSDRLSVQSPCPLVVVGPEEQPGDDGPIVVGVDGSEFGSAALAFALAEARVRGVGVRVVSVTESHPAVSASDPELAERMSAAAAVDADAVIARALESVPALGGSSDVETIVADGHPAEAIVANAQDAQLIVVGSHGKGFIRRALLGSVSREVLRNAERPVAVVGHKVERDRAE</sequence>
<gene>
    <name evidence="3" type="ORF">AAME72_16735</name>
</gene>
<dbReference type="PANTHER" id="PTHR31964">
    <property type="entry name" value="ADENINE NUCLEOTIDE ALPHA HYDROLASES-LIKE SUPERFAMILY PROTEIN"/>
    <property type="match status" value="1"/>
</dbReference>
<dbReference type="InterPro" id="IPR014729">
    <property type="entry name" value="Rossmann-like_a/b/a_fold"/>
</dbReference>
<dbReference type="EMBL" id="CP157390">
    <property type="protein sequence ID" value="XBM47698.1"/>
    <property type="molecule type" value="Genomic_DNA"/>
</dbReference>
<dbReference type="Pfam" id="PF00582">
    <property type="entry name" value="Usp"/>
    <property type="match status" value="2"/>
</dbReference>
<evidence type="ECO:0000259" key="2">
    <source>
        <dbReference type="Pfam" id="PF00582"/>
    </source>
</evidence>
<evidence type="ECO:0000313" key="3">
    <source>
        <dbReference type="EMBL" id="XBM47698.1"/>
    </source>
</evidence>
<feature type="domain" description="UspA" evidence="2">
    <location>
        <begin position="1"/>
        <end position="139"/>
    </location>
</feature>
<accession>A0AAU7GC31</accession>
<dbReference type="RefSeq" id="WP_348787664.1">
    <property type="nucleotide sequence ID" value="NZ_CP157390.1"/>
</dbReference>
<evidence type="ECO:0000256" key="1">
    <source>
        <dbReference type="ARBA" id="ARBA00008791"/>
    </source>
</evidence>
<protein>
    <submittedName>
        <fullName evidence="3">Universal stress protein</fullName>
    </submittedName>
</protein>
<dbReference type="CDD" id="cd23659">
    <property type="entry name" value="USP_At3g01520-like"/>
    <property type="match status" value="1"/>
</dbReference>
<dbReference type="PRINTS" id="PR01438">
    <property type="entry name" value="UNVRSLSTRESS"/>
</dbReference>
<dbReference type="AlphaFoldDB" id="A0AAU7GC31"/>
<dbReference type="InterPro" id="IPR006016">
    <property type="entry name" value="UspA"/>
</dbReference>
<dbReference type="Gene3D" id="3.40.50.620">
    <property type="entry name" value="HUPs"/>
    <property type="match status" value="2"/>
</dbReference>
<dbReference type="InterPro" id="IPR006015">
    <property type="entry name" value="Universal_stress_UspA"/>
</dbReference>
<dbReference type="PANTHER" id="PTHR31964:SF113">
    <property type="entry name" value="USPA DOMAIN-CONTAINING PROTEIN"/>
    <property type="match status" value="1"/>
</dbReference>
<feature type="domain" description="UspA" evidence="2">
    <location>
        <begin position="150"/>
        <end position="286"/>
    </location>
</feature>